<reference evidence="1 2" key="1">
    <citation type="submission" date="2019-07" db="EMBL/GenBank/DDBJ databases">
        <title>Deinococcus detaillus sp. nov., isolated from humus soil in Antarctica.</title>
        <authorList>
            <person name="Zhang K."/>
        </authorList>
    </citation>
    <scope>NUCLEOTIDE SEQUENCE [LARGE SCALE GENOMIC DNA]</scope>
    <source>
        <strain evidence="1 2">H1</strain>
    </source>
</reference>
<dbReference type="AlphaFoldDB" id="A0A553UQN8"/>
<comment type="caution">
    <text evidence="1">The sequence shown here is derived from an EMBL/GenBank/DDBJ whole genome shotgun (WGS) entry which is preliminary data.</text>
</comment>
<organism evidence="1 2">
    <name type="scientific">Deinococcus detaillensis</name>
    <dbReference type="NCBI Taxonomy" id="2592048"/>
    <lineage>
        <taxon>Bacteria</taxon>
        <taxon>Thermotogati</taxon>
        <taxon>Deinococcota</taxon>
        <taxon>Deinococci</taxon>
        <taxon>Deinococcales</taxon>
        <taxon>Deinococcaceae</taxon>
        <taxon>Deinococcus</taxon>
    </lineage>
</organism>
<dbReference type="EMBL" id="VKDB01000016">
    <property type="protein sequence ID" value="TSA82526.1"/>
    <property type="molecule type" value="Genomic_DNA"/>
</dbReference>
<evidence type="ECO:0000313" key="2">
    <source>
        <dbReference type="Proteomes" id="UP000316092"/>
    </source>
</evidence>
<dbReference type="OrthoDB" id="70335at2"/>
<protein>
    <submittedName>
        <fullName evidence="1">Uncharacterized protein</fullName>
    </submittedName>
</protein>
<gene>
    <name evidence="1" type="ORF">FNU79_13210</name>
</gene>
<name>A0A553UQN8_9DEIO</name>
<evidence type="ECO:0000313" key="1">
    <source>
        <dbReference type="EMBL" id="TSA82526.1"/>
    </source>
</evidence>
<dbReference type="Proteomes" id="UP000316092">
    <property type="component" value="Unassembled WGS sequence"/>
</dbReference>
<proteinExistence type="predicted"/>
<accession>A0A553UQN8</accession>
<sequence length="86" mass="9445">MQADPRHLTVHAVGPIRAAEQGTEYLECETSLGTIAILGSERSRWNIGVVEAEELPFEAVMFCVPAQSGAHAYWVPEETTLFFPAI</sequence>
<keyword evidence="2" id="KW-1185">Reference proteome</keyword>
<dbReference type="RefSeq" id="WP_143721291.1">
    <property type="nucleotide sequence ID" value="NZ_VKDB01000016.1"/>
</dbReference>